<evidence type="ECO:0000256" key="3">
    <source>
        <dbReference type="ARBA" id="ARBA00022692"/>
    </source>
</evidence>
<evidence type="ECO:0000256" key="4">
    <source>
        <dbReference type="ARBA" id="ARBA00022989"/>
    </source>
</evidence>
<dbReference type="PANTHER" id="PTHR39583:SF2">
    <property type="entry name" value="TYPE II SECRETION SYSTEM PROTEIN J"/>
    <property type="match status" value="1"/>
</dbReference>
<protein>
    <submittedName>
        <fullName evidence="7">Prepilin-type N-terminal cleavage/methylation domain-containing protein</fullName>
    </submittedName>
</protein>
<dbReference type="Proteomes" id="UP000502706">
    <property type="component" value="Chromosome"/>
</dbReference>
<dbReference type="NCBIfam" id="TIGR02532">
    <property type="entry name" value="IV_pilin_GFxxxE"/>
    <property type="match status" value="1"/>
</dbReference>
<dbReference type="EMBL" id="CP045121">
    <property type="protein sequence ID" value="QIN78020.1"/>
    <property type="molecule type" value="Genomic_DNA"/>
</dbReference>
<dbReference type="Pfam" id="PF07963">
    <property type="entry name" value="N_methyl"/>
    <property type="match status" value="1"/>
</dbReference>
<feature type="transmembrane region" description="Helical" evidence="6">
    <location>
        <begin position="35"/>
        <end position="58"/>
    </location>
</feature>
<proteinExistence type="predicted"/>
<organism evidence="7 8">
    <name type="scientific">Rubrobacter marinus</name>
    <dbReference type="NCBI Taxonomy" id="2653852"/>
    <lineage>
        <taxon>Bacteria</taxon>
        <taxon>Bacillati</taxon>
        <taxon>Actinomycetota</taxon>
        <taxon>Rubrobacteria</taxon>
        <taxon>Rubrobacterales</taxon>
        <taxon>Rubrobacteraceae</taxon>
        <taxon>Rubrobacter</taxon>
    </lineage>
</organism>
<dbReference type="PANTHER" id="PTHR39583">
    <property type="entry name" value="TYPE II SECRETION SYSTEM PROTEIN J-RELATED"/>
    <property type="match status" value="1"/>
</dbReference>
<dbReference type="KEGG" id="rmar:GBA65_05235"/>
<evidence type="ECO:0000256" key="2">
    <source>
        <dbReference type="ARBA" id="ARBA00022481"/>
    </source>
</evidence>
<keyword evidence="3 6" id="KW-0812">Transmembrane</keyword>
<evidence type="ECO:0000313" key="8">
    <source>
        <dbReference type="Proteomes" id="UP000502706"/>
    </source>
</evidence>
<evidence type="ECO:0000313" key="7">
    <source>
        <dbReference type="EMBL" id="QIN78020.1"/>
    </source>
</evidence>
<dbReference type="AlphaFoldDB" id="A0A6G8PUZ6"/>
<dbReference type="GO" id="GO:0016020">
    <property type="term" value="C:membrane"/>
    <property type="evidence" value="ECO:0007669"/>
    <property type="project" value="UniProtKB-SubCell"/>
</dbReference>
<keyword evidence="5 6" id="KW-0472">Membrane</keyword>
<reference evidence="7 8" key="1">
    <citation type="submission" date="2019-10" db="EMBL/GenBank/DDBJ databases">
        <title>Rubrobacter sp nov SCSIO 52915 isolated from a deep-sea sediment in the South China Sea.</title>
        <authorList>
            <person name="Chen R.W."/>
        </authorList>
    </citation>
    <scope>NUCLEOTIDE SEQUENCE [LARGE SCALE GENOMIC DNA]</scope>
    <source>
        <strain evidence="7 8">SCSIO 52915</strain>
    </source>
</reference>
<sequence>MERELFHGYRACGLGDQVKRREDTSVHPLAREDGFTLAEMMVTMVLMVVVLFALYNIFDMSIRVFSFGNNKVESVESARVAMERMEREIRSAHPRNRAAGDRTVIFNFATGPQGGIAFGNDSNRDRMVQTSERISYEVDGSALRRRAGSSATADTLAEPLRNDGLSFTYFRSDGTTPAVTEAQVAIVRIRVAVDVRGRVQTLETDVALRNRGV</sequence>
<dbReference type="InterPro" id="IPR051621">
    <property type="entry name" value="T2SS_protein_J"/>
</dbReference>
<keyword evidence="4 6" id="KW-1133">Transmembrane helix</keyword>
<gene>
    <name evidence="7" type="ORF">GBA65_05235</name>
</gene>
<evidence type="ECO:0000256" key="5">
    <source>
        <dbReference type="ARBA" id="ARBA00023136"/>
    </source>
</evidence>
<dbReference type="InterPro" id="IPR012902">
    <property type="entry name" value="N_methyl_site"/>
</dbReference>
<accession>A0A6G8PUZ6</accession>
<keyword evidence="8" id="KW-1185">Reference proteome</keyword>
<comment type="subcellular location">
    <subcellularLocation>
        <location evidence="1">Membrane</location>
        <topology evidence="1">Single-pass membrane protein</topology>
    </subcellularLocation>
</comment>
<evidence type="ECO:0000256" key="6">
    <source>
        <dbReference type="SAM" id="Phobius"/>
    </source>
</evidence>
<evidence type="ECO:0000256" key="1">
    <source>
        <dbReference type="ARBA" id="ARBA00004167"/>
    </source>
</evidence>
<name>A0A6G8PUZ6_9ACTN</name>
<keyword evidence="2" id="KW-0488">Methylation</keyword>